<evidence type="ECO:0000313" key="2">
    <source>
        <dbReference type="Proteomes" id="UP000215059"/>
    </source>
</evidence>
<keyword evidence="2" id="KW-1185">Reference proteome</keyword>
<name>A0A235F5Z8_9BACL</name>
<sequence length="171" mass="19482">MQTAYFKDNFFSRGLTEIFNEKKEKTGYLDLKSALTSSVSVCGLDHRTLIEGRFSGFFRSRWTVTNQNKEEIGWLKHKLTFTKKVFVYETGNRGSFSIVSKTFSREYRVFDAQENEIAVFEKVNGFFESSSYKLISRSQILSIEELTAVVMGVNMIEKMNNSAAPMGGAVT</sequence>
<organism evidence="1 2">
    <name type="scientific">Fictibacillus aquaticus</name>
    <dbReference type="NCBI Taxonomy" id="2021314"/>
    <lineage>
        <taxon>Bacteria</taxon>
        <taxon>Bacillati</taxon>
        <taxon>Bacillota</taxon>
        <taxon>Bacilli</taxon>
        <taxon>Bacillales</taxon>
        <taxon>Fictibacillaceae</taxon>
        <taxon>Fictibacillus</taxon>
    </lineage>
</organism>
<dbReference type="Proteomes" id="UP000215059">
    <property type="component" value="Unassembled WGS sequence"/>
</dbReference>
<evidence type="ECO:0000313" key="1">
    <source>
        <dbReference type="EMBL" id="OYD56523.1"/>
    </source>
</evidence>
<dbReference type="EMBL" id="NOII01000011">
    <property type="protein sequence ID" value="OYD56523.1"/>
    <property type="molecule type" value="Genomic_DNA"/>
</dbReference>
<comment type="caution">
    <text evidence="1">The sequence shown here is derived from an EMBL/GenBank/DDBJ whole genome shotgun (WGS) entry which is preliminary data.</text>
</comment>
<dbReference type="RefSeq" id="WP_094253539.1">
    <property type="nucleotide sequence ID" value="NZ_JBHLXL010000002.1"/>
</dbReference>
<dbReference type="OrthoDB" id="2692055at2"/>
<reference evidence="1 2" key="1">
    <citation type="submission" date="2017-07" db="EMBL/GenBank/DDBJ databases">
        <title>Fictibacillus sp. nov. GDSW-R2A3 Genome sequencing and assembly.</title>
        <authorList>
            <person name="Mayilraj S."/>
        </authorList>
    </citation>
    <scope>NUCLEOTIDE SEQUENCE [LARGE SCALE GENOMIC DNA]</scope>
    <source>
        <strain evidence="1 2">GDSW-R2A3</strain>
    </source>
</reference>
<gene>
    <name evidence="1" type="ORF">CGZ90_16050</name>
</gene>
<evidence type="ECO:0008006" key="3">
    <source>
        <dbReference type="Google" id="ProtNLM"/>
    </source>
</evidence>
<protein>
    <recommendedName>
        <fullName evidence="3">LURP-one-related family protein</fullName>
    </recommendedName>
</protein>
<proteinExistence type="predicted"/>
<accession>A0A235F5Z8</accession>
<dbReference type="AlphaFoldDB" id="A0A235F5Z8"/>